<dbReference type="KEGG" id="ceu:A7L45_11185"/>
<dbReference type="STRING" id="1552.A7L45_11185"/>
<evidence type="ECO:0000313" key="3">
    <source>
        <dbReference type="Proteomes" id="UP000182569"/>
    </source>
</evidence>
<evidence type="ECO:0000259" key="1">
    <source>
        <dbReference type="Pfam" id="PF08241"/>
    </source>
</evidence>
<dbReference type="EMBL" id="CP015756">
    <property type="protein sequence ID" value="APC40592.1"/>
    <property type="molecule type" value="Genomic_DNA"/>
</dbReference>
<proteinExistence type="predicted"/>
<evidence type="ECO:0000313" key="2">
    <source>
        <dbReference type="EMBL" id="APC40592.1"/>
    </source>
</evidence>
<organism evidence="2 3">
    <name type="scientific">Clostridium estertheticum subsp. estertheticum</name>
    <dbReference type="NCBI Taxonomy" id="1552"/>
    <lineage>
        <taxon>Bacteria</taxon>
        <taxon>Bacillati</taxon>
        <taxon>Bacillota</taxon>
        <taxon>Clostridia</taxon>
        <taxon>Eubacteriales</taxon>
        <taxon>Clostridiaceae</taxon>
        <taxon>Clostridium</taxon>
    </lineage>
</organism>
<name>A0A1J0GI01_9CLOT</name>
<dbReference type="Pfam" id="PF08241">
    <property type="entry name" value="Methyltransf_11"/>
    <property type="match status" value="1"/>
</dbReference>
<dbReference type="PANTHER" id="PTHR43861">
    <property type="entry name" value="TRANS-ACONITATE 2-METHYLTRANSFERASE-RELATED"/>
    <property type="match status" value="1"/>
</dbReference>
<dbReference type="AlphaFoldDB" id="A0A1J0GI01"/>
<dbReference type="RefSeq" id="WP_071612881.1">
    <property type="nucleotide sequence ID" value="NZ_CP015756.1"/>
</dbReference>
<reference evidence="3" key="1">
    <citation type="journal article" date="2016" name="Front. Microbiol.">
        <title>Complete Genome Sequence of Clostridium estertheticum DSM 8809, a Microbe Identified in Spoiled Vacuum Packed Beef.</title>
        <authorList>
            <person name="Yu Z."/>
            <person name="Gunn L."/>
            <person name="Brennan E."/>
            <person name="Reid R."/>
            <person name="Wall P.G."/>
            <person name="Gaora O.P."/>
            <person name="Hurley D."/>
            <person name="Bolton D."/>
            <person name="Fanning S."/>
        </authorList>
    </citation>
    <scope>NUCLEOTIDE SEQUENCE [LARGE SCALE GENOMIC DNA]</scope>
    <source>
        <strain evidence="3">DSM 8809</strain>
    </source>
</reference>
<keyword evidence="2" id="KW-0489">Methyltransferase</keyword>
<dbReference type="PANTHER" id="PTHR43861:SF1">
    <property type="entry name" value="TRANS-ACONITATE 2-METHYLTRANSFERASE"/>
    <property type="match status" value="1"/>
</dbReference>
<gene>
    <name evidence="2" type="ORF">A7L45_11185</name>
</gene>
<dbReference type="Proteomes" id="UP000182569">
    <property type="component" value="Chromosome"/>
</dbReference>
<dbReference type="GO" id="GO:0008757">
    <property type="term" value="F:S-adenosylmethionine-dependent methyltransferase activity"/>
    <property type="evidence" value="ECO:0007669"/>
    <property type="project" value="InterPro"/>
</dbReference>
<dbReference type="Gene3D" id="3.40.50.150">
    <property type="entry name" value="Vaccinia Virus protein VP39"/>
    <property type="match status" value="1"/>
</dbReference>
<keyword evidence="3" id="KW-1185">Reference proteome</keyword>
<sequence length="248" mass="28625">MSNVQNIYDNEIFFEGYKKLRDNKINYNNIQEKPAMQSSLPDMVGKTVLDLGCGFGENCVNLLNRGAARVVGVDISEKMLSIAKVDNAFESIEYIHLDMNDISTIEEKFDIVYSSLAFHYVKSFSKLLRDINYLLKDNGLLIYSQEHPLTTAPKQGPVWTLDENKKPLFYNLSDYMESGERSVKWFIEGVIKYHRPFSEIINTLIETGFKIEKMLEPLPDEEALELIPNMKKDIHKPNFLLIRAVKMQ</sequence>
<dbReference type="InterPro" id="IPR029063">
    <property type="entry name" value="SAM-dependent_MTases_sf"/>
</dbReference>
<keyword evidence="2" id="KW-0808">Transferase</keyword>
<dbReference type="InterPro" id="IPR013216">
    <property type="entry name" value="Methyltransf_11"/>
</dbReference>
<dbReference type="GO" id="GO:0032259">
    <property type="term" value="P:methylation"/>
    <property type="evidence" value="ECO:0007669"/>
    <property type="project" value="UniProtKB-KW"/>
</dbReference>
<dbReference type="OrthoDB" id="9791837at2"/>
<protein>
    <submittedName>
        <fullName evidence="2">Methyltransferase</fullName>
    </submittedName>
</protein>
<dbReference type="CDD" id="cd02440">
    <property type="entry name" value="AdoMet_MTases"/>
    <property type="match status" value="1"/>
</dbReference>
<feature type="domain" description="Methyltransferase type 11" evidence="1">
    <location>
        <begin position="49"/>
        <end position="142"/>
    </location>
</feature>
<dbReference type="SUPFAM" id="SSF53335">
    <property type="entry name" value="S-adenosyl-L-methionine-dependent methyltransferases"/>
    <property type="match status" value="1"/>
</dbReference>
<accession>A0A1J0GI01</accession>